<dbReference type="Gene3D" id="3.40.630.30">
    <property type="match status" value="1"/>
</dbReference>
<dbReference type="InterPro" id="IPR000182">
    <property type="entry name" value="GNAT_dom"/>
</dbReference>
<dbReference type="RefSeq" id="WP_229291691.1">
    <property type="nucleotide sequence ID" value="NZ_CP086654.1"/>
</dbReference>
<reference evidence="2 3" key="1">
    <citation type="journal article" date="2022" name="Pathogens">
        <title>Staphylococcus ratti sp. nov. Isolated from a Lab Rat.</title>
        <authorList>
            <person name="Kovarovic V."/>
            <person name="Sedlacek I."/>
            <person name="Petras P."/>
            <person name="Kralova S."/>
            <person name="Maslanova I."/>
            <person name="Svec P."/>
            <person name="Neumann-Schaal M."/>
            <person name="Botka T."/>
            <person name="Gelbicova T."/>
            <person name="Stankova E."/>
            <person name="Doskar J."/>
            <person name="Pantucek R."/>
        </authorList>
    </citation>
    <scope>NUCLEOTIDE SEQUENCE [LARGE SCALE GENOMIC DNA]</scope>
    <source>
        <strain evidence="2 3">CCM 9025</strain>
    </source>
</reference>
<dbReference type="EMBL" id="CP086654">
    <property type="protein sequence ID" value="UEX89185.1"/>
    <property type="molecule type" value="Genomic_DNA"/>
</dbReference>
<evidence type="ECO:0000259" key="1">
    <source>
        <dbReference type="PROSITE" id="PS51186"/>
    </source>
</evidence>
<dbReference type="PROSITE" id="PS51186">
    <property type="entry name" value="GNAT"/>
    <property type="match status" value="1"/>
</dbReference>
<proteinExistence type="predicted"/>
<sequence length="169" mass="19775">MFRRATFDDIDVIVKLTEEAKALMLKDENPQWDHRYPLKTHFESDITSHSMFVLEDNHIIKGFIVIDQNAPDWYDEIDWPADVTNAYVIHRLVASTTFKGSAQRLFDFAIENAKQHDVSLLLTDTFSLNQRAQRLFEKNGFVKIGEMTSNTFPFDKGKPFYAYYKNLNE</sequence>
<dbReference type="Proteomes" id="UP001197626">
    <property type="component" value="Chromosome"/>
</dbReference>
<feature type="domain" description="N-acetyltransferase" evidence="1">
    <location>
        <begin position="1"/>
        <end position="168"/>
    </location>
</feature>
<dbReference type="InterPro" id="IPR016181">
    <property type="entry name" value="Acyl_CoA_acyltransferase"/>
</dbReference>
<accession>A0ABY3PA66</accession>
<name>A0ABY3PA66_9STAP</name>
<dbReference type="Pfam" id="PF00583">
    <property type="entry name" value="Acetyltransf_1"/>
    <property type="match status" value="1"/>
</dbReference>
<protein>
    <submittedName>
        <fullName evidence="2">GNAT family N-acetyltransferase</fullName>
    </submittedName>
</protein>
<evidence type="ECO:0000313" key="2">
    <source>
        <dbReference type="EMBL" id="UEX89185.1"/>
    </source>
</evidence>
<keyword evidence="3" id="KW-1185">Reference proteome</keyword>
<gene>
    <name evidence="2" type="ORF">LN051_06255</name>
</gene>
<dbReference type="SUPFAM" id="SSF55729">
    <property type="entry name" value="Acyl-CoA N-acyltransferases (Nat)"/>
    <property type="match status" value="1"/>
</dbReference>
<evidence type="ECO:0000313" key="3">
    <source>
        <dbReference type="Proteomes" id="UP001197626"/>
    </source>
</evidence>
<organism evidence="2 3">
    <name type="scientific">Staphylococcus ratti</name>
    <dbReference type="NCBI Taxonomy" id="2892440"/>
    <lineage>
        <taxon>Bacteria</taxon>
        <taxon>Bacillati</taxon>
        <taxon>Bacillota</taxon>
        <taxon>Bacilli</taxon>
        <taxon>Bacillales</taxon>
        <taxon>Staphylococcaceae</taxon>
        <taxon>Staphylococcus</taxon>
    </lineage>
</organism>